<dbReference type="STRING" id="574376.BAMA_14390"/>
<dbReference type="eggNOG" id="COG2017">
    <property type="taxonomic scope" value="Bacteria"/>
</dbReference>
<name>A0A073K211_9BACI</name>
<dbReference type="InterPro" id="IPR008183">
    <property type="entry name" value="Aldose_1/G6P_1-epimerase"/>
</dbReference>
<keyword evidence="2" id="KW-1185">Reference proteome</keyword>
<dbReference type="InterPro" id="IPR014718">
    <property type="entry name" value="GH-type_carb-bd"/>
</dbReference>
<reference evidence="1 2" key="1">
    <citation type="submission" date="2014-06" db="EMBL/GenBank/DDBJ databases">
        <title>Draft genome sequence of Bacillus manliponensis JCM 15802 (MCCC 1A00708).</title>
        <authorList>
            <person name="Lai Q."/>
            <person name="Liu Y."/>
            <person name="Shao Z."/>
        </authorList>
    </citation>
    <scope>NUCLEOTIDE SEQUENCE [LARGE SCALE GENOMIC DNA]</scope>
    <source>
        <strain evidence="1 2">JCM 15802</strain>
    </source>
</reference>
<dbReference type="AlphaFoldDB" id="A0A073K211"/>
<organism evidence="1 2">
    <name type="scientific">Bacillus manliponensis</name>
    <dbReference type="NCBI Taxonomy" id="574376"/>
    <lineage>
        <taxon>Bacteria</taxon>
        <taxon>Bacillati</taxon>
        <taxon>Bacillota</taxon>
        <taxon>Bacilli</taxon>
        <taxon>Bacillales</taxon>
        <taxon>Bacillaceae</taxon>
        <taxon>Bacillus</taxon>
        <taxon>Bacillus cereus group</taxon>
    </lineage>
</organism>
<dbReference type="GO" id="GO:0016853">
    <property type="term" value="F:isomerase activity"/>
    <property type="evidence" value="ECO:0007669"/>
    <property type="project" value="InterPro"/>
</dbReference>
<dbReference type="InterPro" id="IPR011013">
    <property type="entry name" value="Gal_mutarotase_sf_dom"/>
</dbReference>
<dbReference type="Gene3D" id="2.70.98.10">
    <property type="match status" value="1"/>
</dbReference>
<evidence type="ECO:0000313" key="2">
    <source>
        <dbReference type="Proteomes" id="UP000027822"/>
    </source>
</evidence>
<dbReference type="InterPro" id="IPR037481">
    <property type="entry name" value="LacX"/>
</dbReference>
<dbReference type="GO" id="GO:0005975">
    <property type="term" value="P:carbohydrate metabolic process"/>
    <property type="evidence" value="ECO:0007669"/>
    <property type="project" value="InterPro"/>
</dbReference>
<sequence>MIATIENEKVIVSISAKGAELQSIRLKEDNTEYLWQGDAKYWGRRAPVLFPTVGRLVNDTYFVDGKSYSLTQHGFARDLTFTILEQTETNITYSVTSNEETLQKYPFEFQLLISYTLEETSLRVTYEVRNKNKNNMYFSIGGHPGFNCPLREGETFTDYYLSFSEQETLETSILEGPFLSDKKVVIAEETTELPLTYDLFKNDALIFEHMKKQEMTIRSHNHNKFVKFSFEGFPFVGVWTPGEGAPFLCIEPWYGIADEVNPAKDITEKKGIQKLQANEAFTCHYDITIG</sequence>
<proteinExistence type="predicted"/>
<gene>
    <name evidence="1" type="ORF">BAMA_14390</name>
</gene>
<dbReference type="Pfam" id="PF01263">
    <property type="entry name" value="Aldose_epim"/>
    <property type="match status" value="1"/>
</dbReference>
<dbReference type="Proteomes" id="UP000027822">
    <property type="component" value="Unassembled WGS sequence"/>
</dbReference>
<dbReference type="EMBL" id="JOTN01000003">
    <property type="protein sequence ID" value="KEK20596.1"/>
    <property type="molecule type" value="Genomic_DNA"/>
</dbReference>
<dbReference type="PANTHER" id="PTHR11122">
    <property type="entry name" value="APOSPORY-ASSOCIATED PROTEIN C-RELATED"/>
    <property type="match status" value="1"/>
</dbReference>
<evidence type="ECO:0000313" key="1">
    <source>
        <dbReference type="EMBL" id="KEK20596.1"/>
    </source>
</evidence>
<dbReference type="OrthoDB" id="9795355at2"/>
<dbReference type="PANTHER" id="PTHR11122:SF13">
    <property type="entry name" value="GLUCOSE-6-PHOSPHATE 1-EPIMERASE"/>
    <property type="match status" value="1"/>
</dbReference>
<dbReference type="GO" id="GO:0030246">
    <property type="term" value="F:carbohydrate binding"/>
    <property type="evidence" value="ECO:0007669"/>
    <property type="project" value="InterPro"/>
</dbReference>
<protein>
    <submittedName>
        <fullName evidence="1">LACX protein</fullName>
    </submittedName>
</protein>
<dbReference type="RefSeq" id="WP_034636801.1">
    <property type="nucleotide sequence ID" value="NZ_CBCSJC010000004.1"/>
</dbReference>
<dbReference type="SUPFAM" id="SSF74650">
    <property type="entry name" value="Galactose mutarotase-like"/>
    <property type="match status" value="1"/>
</dbReference>
<dbReference type="CDD" id="cd09024">
    <property type="entry name" value="Aldose_epim_lacX"/>
    <property type="match status" value="1"/>
</dbReference>
<comment type="caution">
    <text evidence="1">The sequence shown here is derived from an EMBL/GenBank/DDBJ whole genome shotgun (WGS) entry which is preliminary data.</text>
</comment>
<accession>A0A073K211</accession>